<dbReference type="GO" id="GO:0004315">
    <property type="term" value="F:3-oxoacyl-[acyl-carrier-protein] synthase activity"/>
    <property type="evidence" value="ECO:0007669"/>
    <property type="project" value="InterPro"/>
</dbReference>
<gene>
    <name evidence="15" type="ORF">DVH02_01680</name>
</gene>
<dbReference type="Gene3D" id="3.40.366.10">
    <property type="entry name" value="Malonyl-Coenzyme A Acyl Carrier Protein, domain 2"/>
    <property type="match status" value="1"/>
</dbReference>
<dbReference type="Pfam" id="PF07993">
    <property type="entry name" value="NAD_binding_4"/>
    <property type="match status" value="1"/>
</dbReference>
<dbReference type="InterPro" id="IPR057326">
    <property type="entry name" value="KR_dom"/>
</dbReference>
<evidence type="ECO:0000256" key="1">
    <source>
        <dbReference type="ARBA" id="ARBA00001957"/>
    </source>
</evidence>
<dbReference type="SUPFAM" id="SSF53901">
    <property type="entry name" value="Thiolase-like"/>
    <property type="match status" value="1"/>
</dbReference>
<feature type="region of interest" description="Disordered" evidence="11">
    <location>
        <begin position="1282"/>
        <end position="1326"/>
    </location>
</feature>
<dbReference type="InterPro" id="IPR013120">
    <property type="entry name" value="FAR_NAD-bd"/>
</dbReference>
<dbReference type="InterPro" id="IPR016035">
    <property type="entry name" value="Acyl_Trfase/lysoPLipase"/>
</dbReference>
<dbReference type="PANTHER" id="PTHR43775:SF51">
    <property type="entry name" value="INACTIVE PHENOLPHTHIOCEROL SYNTHESIS POLYKETIDE SYNTHASE TYPE I PKS1-RELATED"/>
    <property type="match status" value="1"/>
</dbReference>
<dbReference type="FunFam" id="3.40.47.10:FF:000019">
    <property type="entry name" value="Polyketide synthase type I"/>
    <property type="match status" value="1"/>
</dbReference>
<name>A0A370BDW1_9ACTN</name>
<dbReference type="SUPFAM" id="SSF55048">
    <property type="entry name" value="Probable ACP-binding domain of malonyl-CoA ACP transacylase"/>
    <property type="match status" value="1"/>
</dbReference>
<evidence type="ECO:0000256" key="3">
    <source>
        <dbReference type="ARBA" id="ARBA00022450"/>
    </source>
</evidence>
<dbReference type="Pfam" id="PF21089">
    <property type="entry name" value="PKS_DH_N"/>
    <property type="match status" value="1"/>
</dbReference>
<dbReference type="Pfam" id="PF00698">
    <property type="entry name" value="Acyl_transf_1"/>
    <property type="match status" value="1"/>
</dbReference>
<sequence>MSDEEKLVQYLKRIAGELRDARARIAELESADREPLAIVGMACRFPGGAESADGLWRLVDEGRDAITPFPTDRGWDLEALYDPDASTPGTTYARAGGFLSTATGFDAAFFGISPREALAMDPQQRVLLETSWELFEQAGIDPAALRGARVGVFAGIAEQSYLGLSGPGECEGYLLTGRLAAVASGRIAYTYGFQGPAISVDTACSSSLVALHLAARSVRSGESRMALAGGVTITASPGGFVDFARQRGLSPDGRCRSFAASADGTAWSEGAGLVLLEKLSDARRHGHRVLALLRGSAVNQDGTSNGLTAPSGPAQERVIREALADAGIAAADVDAVEAHGTATTLGDPIEAQALLSVYGAGRPRERPLLLGSLKSNIGHTAAAAGIAGVIKMVQAMRYETLPATLHIDRPTPLVDWSAGGVELLTAPRPWPVTGTPRRAAVSAFGVSGTNAHVVLEQAPVPEQVSVPEQAPVPEQASAPEQAPVPEPTRTPEPAPTATTVPWLLSAASPDAVREQAGRLAAFLRDGLANRSRDGLPDGLGQALRDEPDVRPRDVALTLARGRAALKHRAAVVGADRAALLDALDALARDGGGPRTARGSASPGGLGFLFTGHGAQHARMGEGLCREFPAFAAAFDEVCAHLDRHLEHPLREVIADGGRLSEMTYAQPALFAFEVAMFRLVESWGVRPDYLVGHSTGELAAAHVAGVMSQSDAAAAITARGRLMQALPTHGAMAAVEAAEDEVRPLLAAHEGRAGVAAVNSPSALVISGDADAVSAVASVLEARGRRTKRLPIAQAAHSSHIDAMLGEFTDVLRGIELRAPRLAIVSTLTGEVADAERLRSPRYWTEQLRRPVRFLDAMRTLATRGVGTTLELGPAGVLSALVEECTAGVRPVTPLAVLRAELPECHSAVTAVAQLWAIGHHVDREAFADRPGARSVELPAYPFQRERYWAEPSEDADAASESGRAAPGTTVEVAGRDEVVFTGRVSARSYPWPADGSRGGVHVLPTALLAELAVRAGDTVGCSVVEDLAVERPPVLPARGPLEIQVVLGPPDDTARRAFTVHTRPRDGGARWTACGAGTAAPGSGEVPFGVAEWPPAGAEALDLVPADGDGTGTDDPVRALWRRGGELFAEIRLPRDVSARGFVLHPLLLDAALRYAVVDGAHEEHKTHEEHKAYGVYGAAEGAPAPYAGRLGDVRLYASGATEVRARITAGGPDGVAVRLADPAGRPVASVGSAAPLRVTGSDIDTARSQQRDALFRLDWRPVSVACPSGPADWAMLDHGDTDTGPGLPGGRRVTDLDAALSPEPGPESASEPGPEWGSATAPGGPRTVVAPFVFRPGGDIPERARDATVRALALVRAWLADDRASAATLVVVTRGAVRVGPASDSAGGVRDLVAAPIWGLVRSAQSEAPGRIALVDLDDDPASGTALSAAIASGEPQSAVRGGRVLVPRLAPVQTASARTGAAGRPVEPRAAEPRPADTGGPPGTGPHPPTTDGDGVPGVENVENVEGVPGVEGIENSAAREAPGTGPWRPGTTVLITGGTGALGALFARHLVTRHGVTHLLLAGRRGADAPGARQLAAELTALGAEVTLAARDLSDRAAVAGLLATVPRDRPLSAVVHTAGVLDDGVLATMTPERLDAVLRPKAHAAWHLHELTRDLDLSAFVMFSSIAGIVGGPGQSNYAAANAFLDALAEHRARLGLPAASLAWGLWAHESGMTGHLGDVDLKRIARAGFAPVTAHDGPALLDDALRTRHPALVATPLDHRAARANSDQVPPLFSGVLPGAPRRRTVQATAADSGPLSVRIAALPEDARPEAVSATVRAETARVLGHSDPGAVDATVRFTAMGFDSLVSVELRNRLAEVTGLRLPATAVFDHPTPQALARHLLAELLATAGAAADTPGASATCARDMRADVRLADDVRPAAEVSTVAEDPREILLTGASGFLGAFLLRDLMRSTDATVHCLVRGADRADARRRLRENLRWYRIDDQIDPDRLDILVGDLAAPRLGLSEERFDQLAHSVDVVHHAAASVNWLRPYAELRAANVDGTRELLRLAARHRTVPLHYVSSTGVFAGEAADGEPLRPGDPTGPPEALSNGYLRSKWVAEQVVAIAQERGLPVSVYRADVISGDQVNGACQTRDFVWMSLKGLLQAGAVPTGLDGPVHMVPVDYVSAAITELAARKENTGRTFHLHNPEGHGYGDFVTDLRALGYPLRELALPAWRELVLADRENAIIPLLDSFELIARRRASHPRMDVSDTLQALAGSGVHCPPVDSRLFGGYVDFFVRAGWFPPPPSGSATATDPTAG</sequence>
<dbReference type="NCBIfam" id="TIGR01746">
    <property type="entry name" value="Thioester-redct"/>
    <property type="match status" value="1"/>
</dbReference>
<dbReference type="InterPro" id="IPR014031">
    <property type="entry name" value="Ketoacyl_synth_C"/>
</dbReference>
<keyword evidence="4" id="KW-0597">Phosphoprotein</keyword>
<evidence type="ECO:0000256" key="5">
    <source>
        <dbReference type="ARBA" id="ARBA00022679"/>
    </source>
</evidence>
<dbReference type="SMART" id="SM01294">
    <property type="entry name" value="PKS_PP_betabranch"/>
    <property type="match status" value="1"/>
</dbReference>
<evidence type="ECO:0000256" key="4">
    <source>
        <dbReference type="ARBA" id="ARBA00022553"/>
    </source>
</evidence>
<evidence type="ECO:0000313" key="16">
    <source>
        <dbReference type="Proteomes" id="UP000253741"/>
    </source>
</evidence>
<dbReference type="SMART" id="SM00825">
    <property type="entry name" value="PKS_KS"/>
    <property type="match status" value="1"/>
</dbReference>
<dbReference type="Pfam" id="PF08990">
    <property type="entry name" value="Docking"/>
    <property type="match status" value="1"/>
</dbReference>
<dbReference type="Gene3D" id="3.40.50.720">
    <property type="entry name" value="NAD(P)-binding Rossmann-like Domain"/>
    <property type="match status" value="2"/>
</dbReference>
<dbReference type="Pfam" id="PF22953">
    <property type="entry name" value="SpnB_Rossmann"/>
    <property type="match status" value="1"/>
</dbReference>
<dbReference type="CDD" id="cd08956">
    <property type="entry name" value="KR_3_FAS_SDR_x"/>
    <property type="match status" value="1"/>
</dbReference>
<dbReference type="SMART" id="SM00827">
    <property type="entry name" value="PKS_AT"/>
    <property type="match status" value="1"/>
</dbReference>
<protein>
    <submittedName>
        <fullName evidence="15">SDR family NAD(P)-dependent oxidoreductase</fullName>
    </submittedName>
</protein>
<dbReference type="InterPro" id="IPR036291">
    <property type="entry name" value="NAD(P)-bd_dom_sf"/>
</dbReference>
<dbReference type="GO" id="GO:0004312">
    <property type="term" value="F:fatty acid synthase activity"/>
    <property type="evidence" value="ECO:0007669"/>
    <property type="project" value="TreeGrafter"/>
</dbReference>
<evidence type="ECO:0000256" key="9">
    <source>
        <dbReference type="ARBA" id="ARBA00023315"/>
    </source>
</evidence>
<dbReference type="Gene3D" id="3.40.50.11460">
    <property type="match status" value="1"/>
</dbReference>
<evidence type="ECO:0000256" key="10">
    <source>
        <dbReference type="PROSITE-ProRule" id="PRU01363"/>
    </source>
</evidence>
<dbReference type="InterPro" id="IPR001227">
    <property type="entry name" value="Ac_transferase_dom_sf"/>
</dbReference>
<comment type="caution">
    <text evidence="15">The sequence shown here is derived from an EMBL/GenBank/DDBJ whole genome shotgun (WGS) entry which is preliminary data.</text>
</comment>
<dbReference type="InterPro" id="IPR032821">
    <property type="entry name" value="PKS_assoc"/>
</dbReference>
<keyword evidence="8" id="KW-0511">Multifunctional enzyme</keyword>
<keyword evidence="5" id="KW-0808">Transferase</keyword>
<feature type="compositionally biased region" description="Pro residues" evidence="11">
    <location>
        <begin position="482"/>
        <end position="494"/>
    </location>
</feature>
<dbReference type="InterPro" id="IPR055123">
    <property type="entry name" value="SpnB-like_Rossmann"/>
</dbReference>
<dbReference type="FunFam" id="1.10.1200.10:FF:000007">
    <property type="entry name" value="Probable polyketide synthase pks17"/>
    <property type="match status" value="1"/>
</dbReference>
<dbReference type="Gene3D" id="3.10.129.110">
    <property type="entry name" value="Polyketide synthase dehydratase"/>
    <property type="match status" value="1"/>
</dbReference>
<comment type="caution">
    <text evidence="10">Lacks conserved residue(s) required for the propagation of feature annotation.</text>
</comment>
<dbReference type="EMBL" id="QQNA01000008">
    <property type="protein sequence ID" value="RDG39831.1"/>
    <property type="molecule type" value="Genomic_DNA"/>
</dbReference>
<dbReference type="InterPro" id="IPR009081">
    <property type="entry name" value="PP-bd_ACP"/>
</dbReference>
<evidence type="ECO:0000256" key="7">
    <source>
        <dbReference type="ARBA" id="ARBA00023194"/>
    </source>
</evidence>
<dbReference type="InterPro" id="IPR014030">
    <property type="entry name" value="Ketoacyl_synth_N"/>
</dbReference>
<dbReference type="InterPro" id="IPR018201">
    <property type="entry name" value="Ketoacyl_synth_AS"/>
</dbReference>
<dbReference type="Gene3D" id="1.10.1200.10">
    <property type="entry name" value="ACP-like"/>
    <property type="match status" value="1"/>
</dbReference>
<dbReference type="InterPro" id="IPR015083">
    <property type="entry name" value="NorB/c/GfsB-D-like_docking"/>
</dbReference>
<dbReference type="SMART" id="SM00822">
    <property type="entry name" value="PKS_KR"/>
    <property type="match status" value="1"/>
</dbReference>
<evidence type="ECO:0000256" key="11">
    <source>
        <dbReference type="SAM" id="MobiDB-lite"/>
    </source>
</evidence>
<feature type="region of interest" description="Disordered" evidence="11">
    <location>
        <begin position="469"/>
        <end position="496"/>
    </location>
</feature>
<dbReference type="Pfam" id="PF00109">
    <property type="entry name" value="ketoacyl-synt"/>
    <property type="match status" value="1"/>
</dbReference>
<evidence type="ECO:0000256" key="6">
    <source>
        <dbReference type="ARBA" id="ARBA00022737"/>
    </source>
</evidence>
<organism evidence="15 16">
    <name type="scientific">Streptomyces corynorhini</name>
    <dbReference type="NCBI Taxonomy" id="2282652"/>
    <lineage>
        <taxon>Bacteria</taxon>
        <taxon>Bacillati</taxon>
        <taxon>Actinomycetota</taxon>
        <taxon>Actinomycetes</taxon>
        <taxon>Kitasatosporales</taxon>
        <taxon>Streptomycetaceae</taxon>
        <taxon>Streptomyces</taxon>
    </lineage>
</organism>
<dbReference type="InterPro" id="IPR020841">
    <property type="entry name" value="PKS_Beta-ketoAc_synthase_dom"/>
</dbReference>
<dbReference type="InterPro" id="IPR054514">
    <property type="entry name" value="RhiE-like_linker"/>
</dbReference>
<keyword evidence="9" id="KW-0012">Acyltransferase</keyword>
<keyword evidence="3" id="KW-0596">Phosphopantetheine</keyword>
<dbReference type="GO" id="GO:0006633">
    <property type="term" value="P:fatty acid biosynthetic process"/>
    <property type="evidence" value="ECO:0007669"/>
    <property type="project" value="InterPro"/>
</dbReference>
<dbReference type="SUPFAM" id="SSF52151">
    <property type="entry name" value="FabD/lysophospholipase-like"/>
    <property type="match status" value="1"/>
</dbReference>
<dbReference type="OrthoDB" id="9778690at2"/>
<dbReference type="PANTHER" id="PTHR43775">
    <property type="entry name" value="FATTY ACID SYNTHASE"/>
    <property type="match status" value="1"/>
</dbReference>
<evidence type="ECO:0000259" key="13">
    <source>
        <dbReference type="PROSITE" id="PS52004"/>
    </source>
</evidence>
<evidence type="ECO:0000259" key="14">
    <source>
        <dbReference type="PROSITE" id="PS52019"/>
    </source>
</evidence>
<dbReference type="PROSITE" id="PS52004">
    <property type="entry name" value="KS3_2"/>
    <property type="match status" value="1"/>
</dbReference>
<feature type="compositionally biased region" description="Low complexity" evidence="11">
    <location>
        <begin position="1308"/>
        <end position="1320"/>
    </location>
</feature>
<feature type="region of interest" description="N-terminal hotdog fold" evidence="10">
    <location>
        <begin position="964"/>
        <end position="1087"/>
    </location>
</feature>
<dbReference type="Proteomes" id="UP000253741">
    <property type="component" value="Unassembled WGS sequence"/>
</dbReference>
<dbReference type="InterPro" id="IPR049552">
    <property type="entry name" value="PKS_DH_N"/>
</dbReference>
<comment type="pathway">
    <text evidence="2">Antibiotic biosynthesis.</text>
</comment>
<feature type="region of interest" description="Disordered" evidence="11">
    <location>
        <begin position="1458"/>
        <end position="1506"/>
    </location>
</feature>
<dbReference type="CDD" id="cd00833">
    <property type="entry name" value="PKS"/>
    <property type="match status" value="1"/>
</dbReference>
<dbReference type="CDD" id="cd05235">
    <property type="entry name" value="SDR_e1"/>
    <property type="match status" value="1"/>
</dbReference>
<dbReference type="GO" id="GO:0031177">
    <property type="term" value="F:phosphopantetheine binding"/>
    <property type="evidence" value="ECO:0007669"/>
    <property type="project" value="InterPro"/>
</dbReference>
<dbReference type="InterPro" id="IPR010080">
    <property type="entry name" value="Thioester_reductase-like_dom"/>
</dbReference>
<dbReference type="SUPFAM" id="SSF51735">
    <property type="entry name" value="NAD(P)-binding Rossmann-fold domains"/>
    <property type="match status" value="3"/>
</dbReference>
<dbReference type="SUPFAM" id="SSF47336">
    <property type="entry name" value="ACP-like"/>
    <property type="match status" value="1"/>
</dbReference>
<evidence type="ECO:0000256" key="8">
    <source>
        <dbReference type="ARBA" id="ARBA00023268"/>
    </source>
</evidence>
<dbReference type="Pfam" id="PF16197">
    <property type="entry name" value="KAsynt_C_assoc"/>
    <property type="match status" value="1"/>
</dbReference>
<dbReference type="PROSITE" id="PS00606">
    <property type="entry name" value="KS3_1"/>
    <property type="match status" value="1"/>
</dbReference>
<feature type="region of interest" description="Disordered" evidence="11">
    <location>
        <begin position="1513"/>
        <end position="1532"/>
    </location>
</feature>
<dbReference type="PROSITE" id="PS50075">
    <property type="entry name" value="CARRIER"/>
    <property type="match status" value="1"/>
</dbReference>
<dbReference type="SMART" id="SM00826">
    <property type="entry name" value="PKS_DH"/>
    <property type="match status" value="1"/>
</dbReference>
<evidence type="ECO:0000313" key="15">
    <source>
        <dbReference type="EMBL" id="RDG39831.1"/>
    </source>
</evidence>
<dbReference type="Pfam" id="PF02801">
    <property type="entry name" value="Ketoacyl-synt_C"/>
    <property type="match status" value="1"/>
</dbReference>
<dbReference type="Pfam" id="PF22336">
    <property type="entry name" value="RhiE-like_linker"/>
    <property type="match status" value="1"/>
</dbReference>
<dbReference type="InterPro" id="IPR016036">
    <property type="entry name" value="Malonyl_transacylase_ACP-bd"/>
</dbReference>
<evidence type="ECO:0000256" key="2">
    <source>
        <dbReference type="ARBA" id="ARBA00004792"/>
    </source>
</evidence>
<dbReference type="Pfam" id="PF00550">
    <property type="entry name" value="PP-binding"/>
    <property type="match status" value="1"/>
</dbReference>
<dbReference type="InterPro" id="IPR013968">
    <property type="entry name" value="PKS_KR"/>
</dbReference>
<reference evidence="15 16" key="1">
    <citation type="submission" date="2018-07" db="EMBL/GenBank/DDBJ databases">
        <title>Streptomyces species from bats.</title>
        <authorList>
            <person name="Dunlap C."/>
        </authorList>
    </citation>
    <scope>NUCLEOTIDE SEQUENCE [LARGE SCALE GENOMIC DNA]</scope>
    <source>
        <strain evidence="15 16">AC230</strain>
    </source>
</reference>
<dbReference type="InterPro" id="IPR049900">
    <property type="entry name" value="PKS_mFAS_DH"/>
</dbReference>
<dbReference type="Gene3D" id="3.40.47.10">
    <property type="match status" value="1"/>
</dbReference>
<evidence type="ECO:0000259" key="12">
    <source>
        <dbReference type="PROSITE" id="PS50075"/>
    </source>
</evidence>
<comment type="cofactor">
    <cofactor evidence="1">
        <name>pantetheine 4'-phosphate</name>
        <dbReference type="ChEBI" id="CHEBI:47942"/>
    </cofactor>
</comment>
<dbReference type="InterPro" id="IPR050091">
    <property type="entry name" value="PKS_NRPS_Biosynth_Enz"/>
</dbReference>
<dbReference type="PROSITE" id="PS52019">
    <property type="entry name" value="PKS_MFAS_DH"/>
    <property type="match status" value="1"/>
</dbReference>
<keyword evidence="6" id="KW-0677">Repeat</keyword>
<dbReference type="Gene3D" id="3.30.70.3290">
    <property type="match status" value="1"/>
</dbReference>
<dbReference type="PROSITE" id="PS00012">
    <property type="entry name" value="PHOSPHOPANTETHEINE"/>
    <property type="match status" value="1"/>
</dbReference>
<feature type="compositionally biased region" description="Basic and acidic residues" evidence="11">
    <location>
        <begin position="1469"/>
        <end position="1478"/>
    </location>
</feature>
<dbReference type="InterPro" id="IPR006162">
    <property type="entry name" value="Ppantetheine_attach_site"/>
</dbReference>
<dbReference type="InterPro" id="IPR016039">
    <property type="entry name" value="Thiolase-like"/>
</dbReference>
<dbReference type="InterPro" id="IPR020806">
    <property type="entry name" value="PKS_PP-bd"/>
</dbReference>
<feature type="domain" description="Ketosynthase family 3 (KS3)" evidence="13">
    <location>
        <begin position="33"/>
        <end position="457"/>
    </location>
</feature>
<dbReference type="InterPro" id="IPR014043">
    <property type="entry name" value="Acyl_transferase_dom"/>
</dbReference>
<feature type="region of interest" description="C-terminal hotdog fold" evidence="10">
    <location>
        <begin position="1099"/>
        <end position="1246"/>
    </location>
</feature>
<dbReference type="InterPro" id="IPR036736">
    <property type="entry name" value="ACP-like_sf"/>
</dbReference>
<feature type="domain" description="PKS/mFAS DH" evidence="14">
    <location>
        <begin position="964"/>
        <end position="1246"/>
    </location>
</feature>
<proteinExistence type="predicted"/>
<dbReference type="GO" id="GO:0033068">
    <property type="term" value="P:macrolide biosynthetic process"/>
    <property type="evidence" value="ECO:0007669"/>
    <property type="project" value="UniProtKB-ARBA"/>
</dbReference>
<accession>A0A370BDW1</accession>
<dbReference type="InterPro" id="IPR042104">
    <property type="entry name" value="PKS_dehydratase_sf"/>
</dbReference>
<dbReference type="Pfam" id="PF08659">
    <property type="entry name" value="KR"/>
    <property type="match status" value="1"/>
</dbReference>
<dbReference type="SMART" id="SM00823">
    <property type="entry name" value="PKS_PP"/>
    <property type="match status" value="1"/>
</dbReference>
<keyword evidence="7" id="KW-0045">Antibiotic biosynthesis</keyword>
<feature type="domain" description="Carrier" evidence="12">
    <location>
        <begin position="1816"/>
        <end position="1891"/>
    </location>
</feature>
<dbReference type="InterPro" id="IPR020807">
    <property type="entry name" value="PKS_DH"/>
</dbReference>
<feature type="compositionally biased region" description="Low complexity" evidence="11">
    <location>
        <begin position="1493"/>
        <end position="1506"/>
    </location>
</feature>
<keyword evidence="16" id="KW-1185">Reference proteome</keyword>